<evidence type="ECO:0000313" key="2">
    <source>
        <dbReference type="Proteomes" id="UP000887009"/>
    </source>
</evidence>
<evidence type="ECO:0000313" key="1">
    <source>
        <dbReference type="EMBL" id="GJA54387.1"/>
    </source>
</evidence>
<comment type="caution">
    <text evidence="1">The sequence shown here is derived from an EMBL/GenBank/DDBJ whole genome shotgun (WGS) entry which is preliminary data.</text>
</comment>
<sequence length="80" mass="8639">MPPALVAVLATERVPLVEKMVAPVVLDEAVGIVEQPHRGCLMPAGPMGIGRRLELSGQQGPDNLVQEMAFLHHSTLYLSR</sequence>
<dbReference type="Proteomes" id="UP000887009">
    <property type="component" value="Unassembled WGS sequence"/>
</dbReference>
<proteinExistence type="predicted"/>
<protein>
    <submittedName>
        <fullName evidence="1">Uncharacterized protein</fullName>
    </submittedName>
</protein>
<gene>
    <name evidence="1" type="ORF">KAM348_18100</name>
</gene>
<accession>A0AAI9KR92</accession>
<dbReference type="EMBL" id="BPNL01000017">
    <property type="protein sequence ID" value="GJA54387.1"/>
    <property type="molecule type" value="Genomic_DNA"/>
</dbReference>
<dbReference type="AlphaFoldDB" id="A0AAI9KR92"/>
<reference evidence="1" key="1">
    <citation type="submission" date="2021-07" db="EMBL/GenBank/DDBJ databases">
        <title>Draft genome sequence of carbapenem-resistant Aeromonas spp. in Japan.</title>
        <authorList>
            <person name="Maehana S."/>
            <person name="Suzuki M."/>
            <person name="Kitasato H."/>
        </authorList>
    </citation>
    <scope>NUCLEOTIDE SEQUENCE</scope>
    <source>
        <strain evidence="1">KAM348</strain>
    </source>
</reference>
<name>A0AAI9KR92_AERCA</name>
<organism evidence="1 2">
    <name type="scientific">Aeromonas caviae</name>
    <name type="common">Aeromonas punctata</name>
    <dbReference type="NCBI Taxonomy" id="648"/>
    <lineage>
        <taxon>Bacteria</taxon>
        <taxon>Pseudomonadati</taxon>
        <taxon>Pseudomonadota</taxon>
        <taxon>Gammaproteobacteria</taxon>
        <taxon>Aeromonadales</taxon>
        <taxon>Aeromonadaceae</taxon>
        <taxon>Aeromonas</taxon>
    </lineage>
</organism>